<keyword evidence="1" id="KW-0472">Membrane</keyword>
<sequence length="503" mass="54648">MVASSAMPPQSDGALNWVITAISYPVLVGWSPGPFASTLGQFVGDPVFPDKRCNGTALLCNNSRFALWNLVTIGSVEMVTSPRSRILTKPNTQATAHPFWSSLGGYLASTQSRLLSCIDEDIKPECLAVTACDLTKTYANMADLDAAAGSFPNQCINYYAPNTLRTTLNGEMTKYNDVNSGYDDVFGYCQSAMKEMVPGMIQEFMSSKGQGNKFFECTVTADGGYPITGPCPPEYRDFFDSDVWTITYKLPDEKGFYDTLQSSYGIQRDWVKFDNRHGGKSGTSCSKSRMENDACYFFSHNWRNEAQAADSFVVPNPKDTIANSLPSIRSLQNTMLARQMDLNTGIWTGSSENLIQTFAMPVYIVSQAIGSMAQAKDLGQQQAKMAKVDLIILILSAIFAVIPFAVDLLSAVAAASAIARGVVLIAEAGNIALSIESIVTDPASAPLVILGLLGAGRGRKPKDYASIADKQKLLKDTDIANIGKEFKIRHDGFQKTVKPRCKT</sequence>
<proteinExistence type="predicted"/>
<evidence type="ECO:0000256" key="1">
    <source>
        <dbReference type="SAM" id="Phobius"/>
    </source>
</evidence>
<name>A0A9P8XR51_9PEZI</name>
<gene>
    <name evidence="2" type="ORF">B0I36DRAFT_370307</name>
</gene>
<evidence type="ECO:0000313" key="2">
    <source>
        <dbReference type="EMBL" id="KAH7009350.1"/>
    </source>
</evidence>
<dbReference type="RefSeq" id="XP_046003978.1">
    <property type="nucleotide sequence ID" value="XM_046159894.1"/>
</dbReference>
<comment type="caution">
    <text evidence="2">The sequence shown here is derived from an EMBL/GenBank/DDBJ whole genome shotgun (WGS) entry which is preliminary data.</text>
</comment>
<keyword evidence="1" id="KW-0812">Transmembrane</keyword>
<accession>A0A9P8XR51</accession>
<dbReference type="GeneID" id="70189440"/>
<evidence type="ECO:0000313" key="3">
    <source>
        <dbReference type="Proteomes" id="UP000756346"/>
    </source>
</evidence>
<dbReference type="EMBL" id="JAGTJQ010000018">
    <property type="protein sequence ID" value="KAH7009350.1"/>
    <property type="molecule type" value="Genomic_DNA"/>
</dbReference>
<dbReference type="Proteomes" id="UP000756346">
    <property type="component" value="Unassembled WGS sequence"/>
</dbReference>
<feature type="transmembrane region" description="Helical" evidence="1">
    <location>
        <begin position="390"/>
        <end position="419"/>
    </location>
</feature>
<protein>
    <submittedName>
        <fullName evidence="2">Uncharacterized protein</fullName>
    </submittedName>
</protein>
<keyword evidence="3" id="KW-1185">Reference proteome</keyword>
<dbReference type="AlphaFoldDB" id="A0A9P8XR51"/>
<dbReference type="OrthoDB" id="1046782at2759"/>
<keyword evidence="1" id="KW-1133">Transmembrane helix</keyword>
<organism evidence="2 3">
    <name type="scientific">Microdochium trichocladiopsis</name>
    <dbReference type="NCBI Taxonomy" id="1682393"/>
    <lineage>
        <taxon>Eukaryota</taxon>
        <taxon>Fungi</taxon>
        <taxon>Dikarya</taxon>
        <taxon>Ascomycota</taxon>
        <taxon>Pezizomycotina</taxon>
        <taxon>Sordariomycetes</taxon>
        <taxon>Xylariomycetidae</taxon>
        <taxon>Xylariales</taxon>
        <taxon>Microdochiaceae</taxon>
        <taxon>Microdochium</taxon>
    </lineage>
</organism>
<reference evidence="2" key="1">
    <citation type="journal article" date="2021" name="Nat. Commun.">
        <title>Genetic determinants of endophytism in the Arabidopsis root mycobiome.</title>
        <authorList>
            <person name="Mesny F."/>
            <person name="Miyauchi S."/>
            <person name="Thiergart T."/>
            <person name="Pickel B."/>
            <person name="Atanasova L."/>
            <person name="Karlsson M."/>
            <person name="Huettel B."/>
            <person name="Barry K.W."/>
            <person name="Haridas S."/>
            <person name="Chen C."/>
            <person name="Bauer D."/>
            <person name="Andreopoulos W."/>
            <person name="Pangilinan J."/>
            <person name="LaButti K."/>
            <person name="Riley R."/>
            <person name="Lipzen A."/>
            <person name="Clum A."/>
            <person name="Drula E."/>
            <person name="Henrissat B."/>
            <person name="Kohler A."/>
            <person name="Grigoriev I.V."/>
            <person name="Martin F.M."/>
            <person name="Hacquard S."/>
        </authorList>
    </citation>
    <scope>NUCLEOTIDE SEQUENCE</scope>
    <source>
        <strain evidence="2">MPI-CAGE-CH-0230</strain>
    </source>
</reference>